<evidence type="ECO:0000256" key="7">
    <source>
        <dbReference type="ARBA" id="ARBA00022833"/>
    </source>
</evidence>
<dbReference type="CDD" id="cd06163">
    <property type="entry name" value="S2P-M50_PDZ_RseP-like"/>
    <property type="match status" value="2"/>
</dbReference>
<feature type="domain" description="PDZ" evidence="12">
    <location>
        <begin position="199"/>
        <end position="265"/>
    </location>
</feature>
<dbReference type="EMBL" id="JPXY01000039">
    <property type="protein sequence ID" value="KGQ30973.1"/>
    <property type="molecule type" value="Genomic_DNA"/>
</dbReference>
<dbReference type="CDD" id="cd23081">
    <property type="entry name" value="cpPDZ_EcRseP-like"/>
    <property type="match status" value="1"/>
</dbReference>
<evidence type="ECO:0000256" key="11">
    <source>
        <dbReference type="RuleBase" id="RU362031"/>
    </source>
</evidence>
<keyword evidence="14" id="KW-1185">Reference proteome</keyword>
<dbReference type="GO" id="GO:0006508">
    <property type="term" value="P:proteolysis"/>
    <property type="evidence" value="ECO:0007669"/>
    <property type="project" value="UniProtKB-KW"/>
</dbReference>
<feature type="transmembrane region" description="Helical" evidence="11">
    <location>
        <begin position="422"/>
        <end position="440"/>
    </location>
</feature>
<evidence type="ECO:0000256" key="5">
    <source>
        <dbReference type="ARBA" id="ARBA00022692"/>
    </source>
</evidence>
<dbReference type="PROSITE" id="PS50106">
    <property type="entry name" value="PDZ"/>
    <property type="match status" value="1"/>
</dbReference>
<evidence type="ECO:0000256" key="2">
    <source>
        <dbReference type="ARBA" id="ARBA00004141"/>
    </source>
</evidence>
<evidence type="ECO:0000256" key="1">
    <source>
        <dbReference type="ARBA" id="ARBA00001947"/>
    </source>
</evidence>
<dbReference type="NCBIfam" id="TIGR00054">
    <property type="entry name" value="RIP metalloprotease RseP"/>
    <property type="match status" value="1"/>
</dbReference>
<comment type="similarity">
    <text evidence="3 11">Belongs to the peptidase M50B family.</text>
</comment>
<dbReference type="PANTHER" id="PTHR42837:SF2">
    <property type="entry name" value="MEMBRANE METALLOPROTEASE ARASP2, CHLOROPLASTIC-RELATED"/>
    <property type="match status" value="1"/>
</dbReference>
<accession>A0A0A2XFP1</accession>
<evidence type="ECO:0000256" key="10">
    <source>
        <dbReference type="ARBA" id="ARBA00023136"/>
    </source>
</evidence>
<dbReference type="SMART" id="SM00228">
    <property type="entry name" value="PDZ"/>
    <property type="match status" value="2"/>
</dbReference>
<evidence type="ECO:0000313" key="13">
    <source>
        <dbReference type="EMBL" id="KGQ30973.1"/>
    </source>
</evidence>
<comment type="caution">
    <text evidence="13">The sequence shown here is derived from an EMBL/GenBank/DDBJ whole genome shotgun (WGS) entry which is preliminary data.</text>
</comment>
<dbReference type="InterPro" id="IPR041489">
    <property type="entry name" value="PDZ_6"/>
</dbReference>
<feature type="transmembrane region" description="Helical" evidence="11">
    <location>
        <begin position="6"/>
        <end position="29"/>
    </location>
</feature>
<keyword evidence="7 11" id="KW-0862">Zinc</keyword>
<feature type="transmembrane region" description="Helical" evidence="11">
    <location>
        <begin position="98"/>
        <end position="123"/>
    </location>
</feature>
<keyword evidence="8 11" id="KW-1133">Transmembrane helix</keyword>
<keyword evidence="4" id="KW-0645">Protease</keyword>
<dbReference type="SUPFAM" id="SSF50156">
    <property type="entry name" value="PDZ domain-like"/>
    <property type="match status" value="2"/>
</dbReference>
<evidence type="ECO:0000256" key="4">
    <source>
        <dbReference type="ARBA" id="ARBA00022670"/>
    </source>
</evidence>
<dbReference type="Pfam" id="PF17820">
    <property type="entry name" value="PDZ_6"/>
    <property type="match status" value="1"/>
</dbReference>
<protein>
    <recommendedName>
        <fullName evidence="11">Zinc metalloprotease</fullName>
        <ecNumber evidence="11">3.4.24.-</ecNumber>
    </recommendedName>
</protein>
<gene>
    <name evidence="13" type="ORF">P375_08665</name>
</gene>
<dbReference type="InterPro" id="IPR008915">
    <property type="entry name" value="Peptidase_M50"/>
</dbReference>
<dbReference type="InterPro" id="IPR036034">
    <property type="entry name" value="PDZ_sf"/>
</dbReference>
<evidence type="ECO:0000259" key="12">
    <source>
        <dbReference type="PROSITE" id="PS50106"/>
    </source>
</evidence>
<dbReference type="GO" id="GO:0046872">
    <property type="term" value="F:metal ion binding"/>
    <property type="evidence" value="ECO:0007669"/>
    <property type="project" value="UniProtKB-KW"/>
</dbReference>
<dbReference type="RefSeq" id="WP_039136075.1">
    <property type="nucleotide sequence ID" value="NZ_JPXY01000039.1"/>
</dbReference>
<proteinExistence type="inferred from homology"/>
<dbReference type="PANTHER" id="PTHR42837">
    <property type="entry name" value="REGULATOR OF SIGMA-E PROTEASE RSEP"/>
    <property type="match status" value="1"/>
</dbReference>
<sequence>MPSFLWTTLSFIVVIAILVFVHEFGHFWVARRCGVMVQRFSIGFGKVIWRKTDKYGTEFAISLIPLGGYVKMLDERNETVAPELRQKAFNYQPVRNRLLIYAAGSLANFLFALFAFWIVYLIGIPTLRPIIDNIRPDSIAAQAKLPKDYQITAIDQQAIHNWEDVNLVLAAKMGEPSVTISLRDTTSDNSVNKVLHLENWHFDSSEQSAMTALGIEPKATKIENVIAKISENSPAQKSGLKVGDQIVAINGQKVNWRQFVEAIQQYKLQPFELTIQRNGQAQIVKIQPELNEKGKPYIGVMPTVHQVDAKYIETQQYDPLSAFSHSWQMVEQLSWATLKIIGKLFTGEVGLNSLGGPISIAQGAGISSENGFTYFLRFMALISVNLGMMNLFPLPVLDGGQIVFLLIEGITKRPVSEKIQNIAYRIGIALLLWLTVFVLFNDIMRL</sequence>
<dbReference type="Proteomes" id="UP000030418">
    <property type="component" value="Unassembled WGS sequence"/>
</dbReference>
<reference evidence="13 14" key="1">
    <citation type="submission" date="2014-08" db="EMBL/GenBank/DDBJ databases">
        <title>Chaperone-usher fimbriae in a diverse selection of Gallibacterium genomes.</title>
        <authorList>
            <person name="Kudirkiene E."/>
            <person name="Bager R.J."/>
            <person name="Johnson T.J."/>
            <person name="Bojesen A.M."/>
        </authorList>
    </citation>
    <scope>NUCLEOTIDE SEQUENCE [LARGE SCALE GENOMIC DNA]</scope>
    <source>
        <strain evidence="13 14">CCM5976</strain>
    </source>
</reference>
<dbReference type="AlphaFoldDB" id="A0A0A2XFP1"/>
<dbReference type="GO" id="GO:0004222">
    <property type="term" value="F:metalloendopeptidase activity"/>
    <property type="evidence" value="ECO:0007669"/>
    <property type="project" value="InterPro"/>
</dbReference>
<evidence type="ECO:0000256" key="6">
    <source>
        <dbReference type="ARBA" id="ARBA00022801"/>
    </source>
</evidence>
<evidence type="ECO:0000256" key="8">
    <source>
        <dbReference type="ARBA" id="ARBA00022989"/>
    </source>
</evidence>
<comment type="cofactor">
    <cofactor evidence="1 11">
        <name>Zn(2+)</name>
        <dbReference type="ChEBI" id="CHEBI:29105"/>
    </cofactor>
</comment>
<keyword evidence="5 11" id="KW-0812">Transmembrane</keyword>
<dbReference type="Pfam" id="PF02163">
    <property type="entry name" value="Peptidase_M50"/>
    <property type="match status" value="1"/>
</dbReference>
<keyword evidence="6 11" id="KW-0378">Hydrolase</keyword>
<evidence type="ECO:0000313" key="14">
    <source>
        <dbReference type="Proteomes" id="UP000030418"/>
    </source>
</evidence>
<keyword evidence="9 11" id="KW-0482">Metalloprotease</keyword>
<comment type="subcellular location">
    <subcellularLocation>
        <location evidence="2">Membrane</location>
        <topology evidence="2">Multi-pass membrane protein</topology>
    </subcellularLocation>
</comment>
<keyword evidence="11" id="KW-0479">Metal-binding</keyword>
<dbReference type="InterPro" id="IPR001478">
    <property type="entry name" value="PDZ"/>
</dbReference>
<dbReference type="InterPro" id="IPR004387">
    <property type="entry name" value="Pept_M50_Zn"/>
</dbReference>
<dbReference type="NCBIfam" id="NF008046">
    <property type="entry name" value="PRK10779.1"/>
    <property type="match status" value="1"/>
</dbReference>
<organism evidence="13 14">
    <name type="scientific">Gallibacterium genomosp. 2</name>
    <dbReference type="NCBI Taxonomy" id="155517"/>
    <lineage>
        <taxon>Bacteria</taxon>
        <taxon>Pseudomonadati</taxon>
        <taxon>Pseudomonadota</taxon>
        <taxon>Gammaproteobacteria</taxon>
        <taxon>Pasteurellales</taxon>
        <taxon>Pasteurellaceae</taxon>
        <taxon>Gallibacterium</taxon>
    </lineage>
</organism>
<evidence type="ECO:0000256" key="9">
    <source>
        <dbReference type="ARBA" id="ARBA00023049"/>
    </source>
</evidence>
<dbReference type="GO" id="GO:0016020">
    <property type="term" value="C:membrane"/>
    <property type="evidence" value="ECO:0007669"/>
    <property type="project" value="UniProtKB-SubCell"/>
</dbReference>
<keyword evidence="10 11" id="KW-0472">Membrane</keyword>
<name>A0A0A2XFP1_9PAST</name>
<dbReference type="EC" id="3.4.24.-" evidence="11"/>
<evidence type="ECO:0000256" key="3">
    <source>
        <dbReference type="ARBA" id="ARBA00007931"/>
    </source>
</evidence>
<dbReference type="Gene3D" id="2.30.42.10">
    <property type="match status" value="2"/>
</dbReference>